<sequence>MKILEEKRLFGCLWQRHNISWQIDLQAKQPQSQGSISGVRVLLGDWRRHLPGEGDWVIFTRGLISVVLIFAVICFGLFAIIIQPLQDSGDIGVKEFRNVWEPAFSFDADVVNATVILFQSRGSGFLNLNDAASVEMIDGDSARQACKRPRPAVFACLDKGWADILVTINDTRKLRSPVKVFIGYGPTEAILVNSPGITLKPGISLLGEVKPVVHRILNSKRLSVRDIFDPYVTTMATEILYLWPDPQQVKIMQDYRDEPIFDGVASLGGFATFLAGIFSAVFGTSIFKILFGIKPLSVYGLAHWLSGPKLRHACIAEYPRIAQDLQNTPEGRGLLSFIHDHLLDMDLSKLTKKSKVASPSDIETSTNTPVIPLEVLGRESRQSMYSELWTEETMLLQTENVSIQVHPH</sequence>
<feature type="transmembrane region" description="Helical" evidence="1">
    <location>
        <begin position="264"/>
        <end position="287"/>
    </location>
</feature>
<keyword evidence="3" id="KW-1185">Reference proteome</keyword>
<evidence type="ECO:0000313" key="3">
    <source>
        <dbReference type="Proteomes" id="UP000807306"/>
    </source>
</evidence>
<dbReference type="AlphaFoldDB" id="A0A9P6ED51"/>
<evidence type="ECO:0000313" key="2">
    <source>
        <dbReference type="EMBL" id="KAF9526810.1"/>
    </source>
</evidence>
<proteinExistence type="predicted"/>
<gene>
    <name evidence="2" type="ORF">CPB83DRAFT_895822</name>
</gene>
<organism evidence="2 3">
    <name type="scientific">Crepidotus variabilis</name>
    <dbReference type="NCBI Taxonomy" id="179855"/>
    <lineage>
        <taxon>Eukaryota</taxon>
        <taxon>Fungi</taxon>
        <taxon>Dikarya</taxon>
        <taxon>Basidiomycota</taxon>
        <taxon>Agaricomycotina</taxon>
        <taxon>Agaricomycetes</taxon>
        <taxon>Agaricomycetidae</taxon>
        <taxon>Agaricales</taxon>
        <taxon>Agaricineae</taxon>
        <taxon>Crepidotaceae</taxon>
        <taxon>Crepidotus</taxon>
    </lineage>
</organism>
<dbReference type="Proteomes" id="UP000807306">
    <property type="component" value="Unassembled WGS sequence"/>
</dbReference>
<accession>A0A9P6ED51</accession>
<reference evidence="2" key="1">
    <citation type="submission" date="2020-11" db="EMBL/GenBank/DDBJ databases">
        <authorList>
            <consortium name="DOE Joint Genome Institute"/>
            <person name="Ahrendt S."/>
            <person name="Riley R."/>
            <person name="Andreopoulos W."/>
            <person name="Labutti K."/>
            <person name="Pangilinan J."/>
            <person name="Ruiz-Duenas F.J."/>
            <person name="Barrasa J.M."/>
            <person name="Sanchez-Garcia M."/>
            <person name="Camarero S."/>
            <person name="Miyauchi S."/>
            <person name="Serrano A."/>
            <person name="Linde D."/>
            <person name="Babiker R."/>
            <person name="Drula E."/>
            <person name="Ayuso-Fernandez I."/>
            <person name="Pacheco R."/>
            <person name="Padilla G."/>
            <person name="Ferreira P."/>
            <person name="Barriuso J."/>
            <person name="Kellner H."/>
            <person name="Castanera R."/>
            <person name="Alfaro M."/>
            <person name="Ramirez L."/>
            <person name="Pisabarro A.G."/>
            <person name="Kuo A."/>
            <person name="Tritt A."/>
            <person name="Lipzen A."/>
            <person name="He G."/>
            <person name="Yan M."/>
            <person name="Ng V."/>
            <person name="Cullen D."/>
            <person name="Martin F."/>
            <person name="Rosso M.-N."/>
            <person name="Henrissat B."/>
            <person name="Hibbett D."/>
            <person name="Martinez A.T."/>
            <person name="Grigoriev I.V."/>
        </authorList>
    </citation>
    <scope>NUCLEOTIDE SEQUENCE</scope>
    <source>
        <strain evidence="2">CBS 506.95</strain>
    </source>
</reference>
<comment type="caution">
    <text evidence="2">The sequence shown here is derived from an EMBL/GenBank/DDBJ whole genome shotgun (WGS) entry which is preliminary data.</text>
</comment>
<dbReference type="EMBL" id="MU157867">
    <property type="protein sequence ID" value="KAF9526810.1"/>
    <property type="molecule type" value="Genomic_DNA"/>
</dbReference>
<dbReference type="OrthoDB" id="3227921at2759"/>
<name>A0A9P6ED51_9AGAR</name>
<protein>
    <submittedName>
        <fullName evidence="2">Uncharacterized protein</fullName>
    </submittedName>
</protein>
<evidence type="ECO:0000256" key="1">
    <source>
        <dbReference type="SAM" id="Phobius"/>
    </source>
</evidence>
<feature type="transmembrane region" description="Helical" evidence="1">
    <location>
        <begin position="56"/>
        <end position="82"/>
    </location>
</feature>
<keyword evidence="1" id="KW-0472">Membrane</keyword>
<keyword evidence="1" id="KW-1133">Transmembrane helix</keyword>
<keyword evidence="1" id="KW-0812">Transmembrane</keyword>